<dbReference type="EMBL" id="CAMXCT030000143">
    <property type="protein sequence ID" value="CAL4761878.1"/>
    <property type="molecule type" value="Genomic_DNA"/>
</dbReference>
<dbReference type="EMBL" id="CAMXCT010000143">
    <property type="protein sequence ID" value="CAI3974566.1"/>
    <property type="molecule type" value="Genomic_DNA"/>
</dbReference>
<dbReference type="Pfam" id="PF01535">
    <property type="entry name" value="PPR"/>
    <property type="match status" value="1"/>
</dbReference>
<keyword evidence="1" id="KW-0677">Repeat</keyword>
<keyword evidence="5" id="KW-1185">Reference proteome</keyword>
<name>A0A9P1BJJ7_9DINO</name>
<dbReference type="CDD" id="cd02440">
    <property type="entry name" value="AdoMet_MTases"/>
    <property type="match status" value="1"/>
</dbReference>
<evidence type="ECO:0000313" key="3">
    <source>
        <dbReference type="EMBL" id="CAL1127941.1"/>
    </source>
</evidence>
<dbReference type="SUPFAM" id="SSF53335">
    <property type="entry name" value="S-adenosyl-L-methionine-dependent methyltransferases"/>
    <property type="match status" value="1"/>
</dbReference>
<dbReference type="Gene3D" id="1.25.40.10">
    <property type="entry name" value="Tetratricopeptide repeat domain"/>
    <property type="match status" value="3"/>
</dbReference>
<reference evidence="3" key="2">
    <citation type="submission" date="2024-04" db="EMBL/GenBank/DDBJ databases">
        <authorList>
            <person name="Chen Y."/>
            <person name="Shah S."/>
            <person name="Dougan E. K."/>
            <person name="Thang M."/>
            <person name="Chan C."/>
        </authorList>
    </citation>
    <scope>NUCLEOTIDE SEQUENCE [LARGE SCALE GENOMIC DNA]</scope>
</reference>
<dbReference type="EMBL" id="CAMXCT020000143">
    <property type="protein sequence ID" value="CAL1127941.1"/>
    <property type="molecule type" value="Genomic_DNA"/>
</dbReference>
<evidence type="ECO:0000256" key="1">
    <source>
        <dbReference type="ARBA" id="ARBA00022737"/>
    </source>
</evidence>
<dbReference type="PANTHER" id="PTHR47447">
    <property type="entry name" value="OS03G0856100 PROTEIN"/>
    <property type="match status" value="1"/>
</dbReference>
<dbReference type="PANTHER" id="PTHR47447:SF17">
    <property type="entry name" value="OS12G0638900 PROTEIN"/>
    <property type="match status" value="1"/>
</dbReference>
<sequence length="671" mass="75578">HQPAPCRRVEFCVGLKCGILMSRELARSIGVHGHQWQWRKALHDFEEFRRLKGRAPAVVAQNALLVALGRGRQLHTASRLLLDLRQWNIDVDLEAYGGLISVCGDRWQEAFGFLEEALGQRLADAQLFHQALAACGDWEKAFDLLRRMDSWHLSPGLPAFGATLSCFENSGLWNKALDLLEEAWSATCPPNRIMYNSALRSCASGHAWEVALLLLDAMHAEDAEEPDSLSWAATVNACGNAGEWHQILCLLEDFWEGQVVPDDMVYSAAIGSLSSSCMWSWSLQLMDEMKELQLESHQASYGSLLSSMLSNSAWRQAFALYFDGKDQTYLDFSSFRDILVFVDEPQFVEQRCILLERLGDTVKRRTMMAQRETKRAFSDVGVANAVGRSYAKLLEMEWCGYRPTGLTFAKKLRGAMHRRFQGALPYNKELNLLARAVQRVVDGGTATEAMEGVAKKRWRSNRLWFDMAGGLKAQLLISCLKGCRQVDGKVLELGTYCGYSAIRMASALPMLVETVEEDPLRVVITRCMIAMSNLSDRIKVWIGNSASVFPRLQGPFQAVFLDHAGKYFLRDLRHFQSLNLGERRAVIVANHQLKPAAPEFLWEVTQSHLTQVVSVPEFEQALEDWMTITLLTRHIPKLGAVPPGIRALEKLSNDIQSRASDRRVRRKVSVL</sequence>
<protein>
    <submittedName>
        <fullName evidence="4">Catechol O-methyltransferase</fullName>
    </submittedName>
</protein>
<comment type="caution">
    <text evidence="2">The sequence shown here is derived from an EMBL/GenBank/DDBJ whole genome shotgun (WGS) entry which is preliminary data.</text>
</comment>
<proteinExistence type="predicted"/>
<organism evidence="2">
    <name type="scientific">Cladocopium goreaui</name>
    <dbReference type="NCBI Taxonomy" id="2562237"/>
    <lineage>
        <taxon>Eukaryota</taxon>
        <taxon>Sar</taxon>
        <taxon>Alveolata</taxon>
        <taxon>Dinophyceae</taxon>
        <taxon>Suessiales</taxon>
        <taxon>Symbiodiniaceae</taxon>
        <taxon>Cladocopium</taxon>
    </lineage>
</organism>
<dbReference type="OrthoDB" id="436948at2759"/>
<dbReference type="InterPro" id="IPR011990">
    <property type="entry name" value="TPR-like_helical_dom_sf"/>
</dbReference>
<dbReference type="InterPro" id="IPR002885">
    <property type="entry name" value="PPR_rpt"/>
</dbReference>
<dbReference type="Proteomes" id="UP001152797">
    <property type="component" value="Unassembled WGS sequence"/>
</dbReference>
<evidence type="ECO:0000313" key="4">
    <source>
        <dbReference type="EMBL" id="CAL4761878.1"/>
    </source>
</evidence>
<gene>
    <name evidence="2" type="ORF">C1SCF055_LOCUS2958</name>
</gene>
<evidence type="ECO:0000313" key="2">
    <source>
        <dbReference type="EMBL" id="CAI3974566.1"/>
    </source>
</evidence>
<dbReference type="AlphaFoldDB" id="A0A9P1BJJ7"/>
<dbReference type="InterPro" id="IPR029063">
    <property type="entry name" value="SAM-dependent_MTases_sf"/>
</dbReference>
<reference evidence="2" key="1">
    <citation type="submission" date="2022-10" db="EMBL/GenBank/DDBJ databases">
        <authorList>
            <person name="Chen Y."/>
            <person name="Dougan E. K."/>
            <person name="Chan C."/>
            <person name="Rhodes N."/>
            <person name="Thang M."/>
        </authorList>
    </citation>
    <scope>NUCLEOTIDE SEQUENCE</scope>
</reference>
<evidence type="ECO:0000313" key="5">
    <source>
        <dbReference type="Proteomes" id="UP001152797"/>
    </source>
</evidence>
<accession>A0A9P1BJJ7</accession>
<feature type="non-terminal residue" evidence="2">
    <location>
        <position position="1"/>
    </location>
</feature>
<dbReference type="Gene3D" id="3.40.50.150">
    <property type="entry name" value="Vaccinia Virus protein VP39"/>
    <property type="match status" value="1"/>
</dbReference>